<sequence>MASSFAFFPTRRFLPLFCTQFLGALNDNLLKTAFLVLVSYAGLSFAGLPPAQIVNMAAGVFILPFFLFSATAGRLAEKIDKSRVAHWVKIAEVAIMLLAAWGFYTHTVGALLTALFLMGAHSTFFGPVKYAVLPQHLREHELIGGNGLIEMGTFVAILVGQIGGALMVQSGSHTTVGILVAVALAGLLASLLIPAAPAPAPKLRLSANIAGDTWVLLRRVRRYPDVGSAIMGISWFWLLGAVYTTQLPTFTRLHLGGDANVYTLILALFSIGIASGSILCAKLSAGRLQLGLVLLGGAGMTLFGIDLFLSTHAPWQGPLLSMATFLTSPAHWRDMADLFLLGVSGGFFTVPLYTWLQTAAPEDFRAQAIAANNIVNGLYMVAATVASAVVLALTDSISLLFLLVSLGNLLAMLLLCRRAPRIWRERLAWIGGARQAP</sequence>
<dbReference type="STRING" id="1122240.GCA_000620105_01518"/>
<organism evidence="8 9">
    <name type="scientific">Microvirgula aerodenitrificans</name>
    <dbReference type="NCBI Taxonomy" id="57480"/>
    <lineage>
        <taxon>Bacteria</taxon>
        <taxon>Pseudomonadati</taxon>
        <taxon>Pseudomonadota</taxon>
        <taxon>Betaproteobacteria</taxon>
        <taxon>Neisseriales</taxon>
        <taxon>Aquaspirillaceae</taxon>
        <taxon>Microvirgula</taxon>
    </lineage>
</organism>
<dbReference type="CDD" id="cd06173">
    <property type="entry name" value="MFS_MefA_like"/>
    <property type="match status" value="1"/>
</dbReference>
<dbReference type="GO" id="GO:0005886">
    <property type="term" value="C:plasma membrane"/>
    <property type="evidence" value="ECO:0007669"/>
    <property type="project" value="UniProtKB-SubCell"/>
</dbReference>
<keyword evidence="6 7" id="KW-0472">Membrane</keyword>
<feature type="transmembrane region" description="Helical" evidence="7">
    <location>
        <begin position="29"/>
        <end position="47"/>
    </location>
</feature>
<name>A0A2S0PC92_9NEIS</name>
<dbReference type="SUPFAM" id="SSF103473">
    <property type="entry name" value="MFS general substrate transporter"/>
    <property type="match status" value="1"/>
</dbReference>
<evidence type="ECO:0000313" key="8">
    <source>
        <dbReference type="EMBL" id="AVY95008.1"/>
    </source>
</evidence>
<dbReference type="InterPro" id="IPR036259">
    <property type="entry name" value="MFS_trans_sf"/>
</dbReference>
<dbReference type="Pfam" id="PF07690">
    <property type="entry name" value="MFS_1"/>
    <property type="match status" value="1"/>
</dbReference>
<dbReference type="Proteomes" id="UP000244173">
    <property type="component" value="Chromosome"/>
</dbReference>
<accession>A0A2S0PC92</accession>
<dbReference type="EMBL" id="CP028519">
    <property type="protein sequence ID" value="AVY95008.1"/>
    <property type="molecule type" value="Genomic_DNA"/>
</dbReference>
<feature type="transmembrane region" description="Helical" evidence="7">
    <location>
        <begin position="53"/>
        <end position="72"/>
    </location>
</feature>
<evidence type="ECO:0000256" key="4">
    <source>
        <dbReference type="ARBA" id="ARBA00022692"/>
    </source>
</evidence>
<keyword evidence="9" id="KW-1185">Reference proteome</keyword>
<feature type="transmembrane region" description="Helical" evidence="7">
    <location>
        <begin position="335"/>
        <end position="356"/>
    </location>
</feature>
<feature type="transmembrane region" description="Helical" evidence="7">
    <location>
        <begin position="259"/>
        <end position="280"/>
    </location>
</feature>
<keyword evidence="2" id="KW-0813">Transport</keyword>
<keyword evidence="3" id="KW-1003">Cell membrane</keyword>
<evidence type="ECO:0000256" key="5">
    <source>
        <dbReference type="ARBA" id="ARBA00022989"/>
    </source>
</evidence>
<dbReference type="RefSeq" id="WP_028498854.1">
    <property type="nucleotide sequence ID" value="NZ_CP028519.1"/>
</dbReference>
<feature type="transmembrane region" description="Helical" evidence="7">
    <location>
        <begin position="292"/>
        <end position="315"/>
    </location>
</feature>
<evidence type="ECO:0000313" key="9">
    <source>
        <dbReference type="Proteomes" id="UP000244173"/>
    </source>
</evidence>
<gene>
    <name evidence="8" type="ORF">DAI18_13855</name>
</gene>
<comment type="subcellular location">
    <subcellularLocation>
        <location evidence="1">Cell membrane</location>
        <topology evidence="1">Multi-pass membrane protein</topology>
    </subcellularLocation>
</comment>
<dbReference type="PANTHER" id="PTHR43266:SF2">
    <property type="entry name" value="MAJOR FACILITATOR SUPERFAMILY (MFS) PROFILE DOMAIN-CONTAINING PROTEIN"/>
    <property type="match status" value="1"/>
</dbReference>
<proteinExistence type="predicted"/>
<keyword evidence="5 7" id="KW-1133">Transmembrane helix</keyword>
<evidence type="ECO:0000256" key="3">
    <source>
        <dbReference type="ARBA" id="ARBA00022475"/>
    </source>
</evidence>
<feature type="transmembrane region" description="Helical" evidence="7">
    <location>
        <begin position="148"/>
        <end position="168"/>
    </location>
</feature>
<feature type="transmembrane region" description="Helical" evidence="7">
    <location>
        <begin position="174"/>
        <end position="196"/>
    </location>
</feature>
<dbReference type="GO" id="GO:0022857">
    <property type="term" value="F:transmembrane transporter activity"/>
    <property type="evidence" value="ECO:0007669"/>
    <property type="project" value="InterPro"/>
</dbReference>
<dbReference type="PANTHER" id="PTHR43266">
    <property type="entry name" value="MACROLIDE-EFFLUX PROTEIN"/>
    <property type="match status" value="1"/>
</dbReference>
<dbReference type="AlphaFoldDB" id="A0A2S0PC92"/>
<feature type="transmembrane region" description="Helical" evidence="7">
    <location>
        <begin position="84"/>
        <end position="104"/>
    </location>
</feature>
<evidence type="ECO:0000256" key="2">
    <source>
        <dbReference type="ARBA" id="ARBA00022448"/>
    </source>
</evidence>
<protein>
    <submittedName>
        <fullName evidence="8">MFS transporter</fullName>
    </submittedName>
</protein>
<feature type="transmembrane region" description="Helical" evidence="7">
    <location>
        <begin position="368"/>
        <end position="391"/>
    </location>
</feature>
<evidence type="ECO:0000256" key="7">
    <source>
        <dbReference type="SAM" id="Phobius"/>
    </source>
</evidence>
<feature type="transmembrane region" description="Helical" evidence="7">
    <location>
        <begin position="397"/>
        <end position="416"/>
    </location>
</feature>
<feature type="transmembrane region" description="Helical" evidence="7">
    <location>
        <begin position="226"/>
        <end position="247"/>
    </location>
</feature>
<dbReference type="OrthoDB" id="9803968at2"/>
<keyword evidence="4 7" id="KW-0812">Transmembrane</keyword>
<dbReference type="Gene3D" id="1.20.1250.20">
    <property type="entry name" value="MFS general substrate transporter like domains"/>
    <property type="match status" value="1"/>
</dbReference>
<reference evidence="8 9" key="1">
    <citation type="submission" date="2018-04" db="EMBL/GenBank/DDBJ databases">
        <title>Denitrifier Microvirgula.</title>
        <authorList>
            <person name="Anderson E."/>
            <person name="Jang J."/>
            <person name="Ishii S."/>
        </authorList>
    </citation>
    <scope>NUCLEOTIDE SEQUENCE [LARGE SCALE GENOMIC DNA]</scope>
    <source>
        <strain evidence="8 9">BE2.4</strain>
    </source>
</reference>
<dbReference type="KEGG" id="maer:DAI18_13855"/>
<evidence type="ECO:0000256" key="1">
    <source>
        <dbReference type="ARBA" id="ARBA00004651"/>
    </source>
</evidence>
<dbReference type="InterPro" id="IPR011701">
    <property type="entry name" value="MFS"/>
</dbReference>
<feature type="transmembrane region" description="Helical" evidence="7">
    <location>
        <begin position="110"/>
        <end position="128"/>
    </location>
</feature>
<evidence type="ECO:0000256" key="6">
    <source>
        <dbReference type="ARBA" id="ARBA00023136"/>
    </source>
</evidence>